<evidence type="ECO:0000313" key="2">
    <source>
        <dbReference type="Proteomes" id="UP000887561"/>
    </source>
</evidence>
<dbReference type="Proteomes" id="UP000887561">
    <property type="component" value="Unplaced"/>
</dbReference>
<name>A0A915M1M9_MELJA</name>
<dbReference type="GO" id="GO:0046983">
    <property type="term" value="F:protein dimerization activity"/>
    <property type="evidence" value="ECO:0007669"/>
    <property type="project" value="InterPro"/>
</dbReference>
<dbReference type="SUPFAM" id="SSF47459">
    <property type="entry name" value="HLH, helix-loop-helix DNA-binding domain"/>
    <property type="match status" value="1"/>
</dbReference>
<reference evidence="3" key="1">
    <citation type="submission" date="2022-11" db="UniProtKB">
        <authorList>
            <consortium name="WormBaseParasite"/>
        </authorList>
    </citation>
    <scope>IDENTIFICATION</scope>
</reference>
<dbReference type="InterPro" id="IPR036638">
    <property type="entry name" value="HLH_DNA-bd_sf"/>
</dbReference>
<feature type="domain" description="BHLH" evidence="1">
    <location>
        <begin position="4"/>
        <end position="27"/>
    </location>
</feature>
<evidence type="ECO:0000259" key="1">
    <source>
        <dbReference type="Pfam" id="PF00010"/>
    </source>
</evidence>
<accession>A0A915M1M9</accession>
<sequence length="82" mass="8925">MLATEDNTKLSKSATLRRAVENIHSLRAKNAELAGENGRLRRALEMAGLRDTGKIGGINKTSTMIVGQHTEQPEILLKGPNM</sequence>
<dbReference type="InterPro" id="IPR011598">
    <property type="entry name" value="bHLH_dom"/>
</dbReference>
<dbReference type="WBParaSite" id="scaffold22533_cov207.g19936">
    <property type="protein sequence ID" value="scaffold22533_cov207.g19936"/>
    <property type="gene ID" value="scaffold22533_cov207.g19936"/>
</dbReference>
<proteinExistence type="predicted"/>
<organism evidence="2 3">
    <name type="scientific">Meloidogyne javanica</name>
    <name type="common">Root-knot nematode worm</name>
    <dbReference type="NCBI Taxonomy" id="6303"/>
    <lineage>
        <taxon>Eukaryota</taxon>
        <taxon>Metazoa</taxon>
        <taxon>Ecdysozoa</taxon>
        <taxon>Nematoda</taxon>
        <taxon>Chromadorea</taxon>
        <taxon>Rhabditida</taxon>
        <taxon>Tylenchina</taxon>
        <taxon>Tylenchomorpha</taxon>
        <taxon>Tylenchoidea</taxon>
        <taxon>Meloidogynidae</taxon>
        <taxon>Meloidogyninae</taxon>
        <taxon>Meloidogyne</taxon>
        <taxon>Meloidogyne incognita group</taxon>
    </lineage>
</organism>
<dbReference type="AlphaFoldDB" id="A0A915M1M9"/>
<keyword evidence="2" id="KW-1185">Reference proteome</keyword>
<dbReference type="Pfam" id="PF00010">
    <property type="entry name" value="HLH"/>
    <property type="match status" value="1"/>
</dbReference>
<dbReference type="Gene3D" id="4.10.280.10">
    <property type="entry name" value="Helix-loop-helix DNA-binding domain"/>
    <property type="match status" value="1"/>
</dbReference>
<protein>
    <submittedName>
        <fullName evidence="3">BHLH domain-containing protein</fullName>
    </submittedName>
</protein>
<evidence type="ECO:0000313" key="3">
    <source>
        <dbReference type="WBParaSite" id="scaffold22533_cov207.g19936"/>
    </source>
</evidence>